<name>A0ACC6N4C8_9HYPH</name>
<sequence>MEDLLVIAMKCARTSAQATRFLRMLLPVEITAAKSQECQFINGSPDKSV</sequence>
<proteinExistence type="predicted"/>
<organism evidence="1 2">
    <name type="scientific">Rhizobium mulingense</name>
    <dbReference type="NCBI Taxonomy" id="3031128"/>
    <lineage>
        <taxon>Bacteria</taxon>
        <taxon>Pseudomonadati</taxon>
        <taxon>Pseudomonadota</taxon>
        <taxon>Alphaproteobacteria</taxon>
        <taxon>Hyphomicrobiales</taxon>
        <taxon>Rhizobiaceae</taxon>
        <taxon>Rhizobium/Agrobacterium group</taxon>
        <taxon>Rhizobium</taxon>
    </lineage>
</organism>
<evidence type="ECO:0000313" key="2">
    <source>
        <dbReference type="Proteomes" id="UP001304050"/>
    </source>
</evidence>
<keyword evidence="2" id="KW-1185">Reference proteome</keyword>
<protein>
    <submittedName>
        <fullName evidence="1">Uncharacterized protein</fullName>
    </submittedName>
</protein>
<evidence type="ECO:0000313" key="1">
    <source>
        <dbReference type="EMBL" id="MEA3520526.1"/>
    </source>
</evidence>
<accession>A0ACC6N4C8</accession>
<gene>
    <name evidence="1" type="ORF">U8465_26055</name>
</gene>
<dbReference type="EMBL" id="JAYESG010000016">
    <property type="protein sequence ID" value="MEA3520526.1"/>
    <property type="molecule type" value="Genomic_DNA"/>
</dbReference>
<dbReference type="Proteomes" id="UP001304050">
    <property type="component" value="Unassembled WGS sequence"/>
</dbReference>
<reference evidence="1" key="1">
    <citation type="submission" date="2023-12" db="EMBL/GenBank/DDBJ databases">
        <title>Diversity of Rhizobium in root nodule of phaseolus vulgaris.</title>
        <authorList>
            <person name="Wang H."/>
        </authorList>
    </citation>
    <scope>NUCLEOTIDE SEQUENCE</scope>
    <source>
        <strain evidence="1">MJ31</strain>
    </source>
</reference>
<comment type="caution">
    <text evidence="1">The sequence shown here is derived from an EMBL/GenBank/DDBJ whole genome shotgun (WGS) entry which is preliminary data.</text>
</comment>